<dbReference type="AlphaFoldDB" id="A0A5J4S5N1"/>
<comment type="caution">
    <text evidence="1">The sequence shown here is derived from an EMBL/GenBank/DDBJ whole genome shotgun (WGS) entry which is preliminary data.</text>
</comment>
<protein>
    <submittedName>
        <fullName evidence="1">Uncharacterized protein</fullName>
    </submittedName>
</protein>
<proteinExistence type="predicted"/>
<name>A0A5J4S5N1_9ZZZZ</name>
<dbReference type="EMBL" id="SNRY01000453">
    <property type="protein sequence ID" value="KAA6340541.1"/>
    <property type="molecule type" value="Genomic_DNA"/>
</dbReference>
<reference evidence="1" key="1">
    <citation type="submission" date="2019-03" db="EMBL/GenBank/DDBJ databases">
        <title>Single cell metagenomics reveals metabolic interactions within the superorganism composed of flagellate Streblomastix strix and complex community of Bacteroidetes bacteria on its surface.</title>
        <authorList>
            <person name="Treitli S.C."/>
            <person name="Kolisko M."/>
            <person name="Husnik F."/>
            <person name="Keeling P."/>
            <person name="Hampl V."/>
        </authorList>
    </citation>
    <scope>NUCLEOTIDE SEQUENCE</scope>
    <source>
        <strain evidence="1">STM</strain>
    </source>
</reference>
<accession>A0A5J4S5N1</accession>
<organism evidence="1">
    <name type="scientific">termite gut metagenome</name>
    <dbReference type="NCBI Taxonomy" id="433724"/>
    <lineage>
        <taxon>unclassified sequences</taxon>
        <taxon>metagenomes</taxon>
        <taxon>organismal metagenomes</taxon>
    </lineage>
</organism>
<gene>
    <name evidence="1" type="ORF">EZS27_011611</name>
</gene>
<sequence>MITGCYFRWLEIGMVESVKIFLAAIIQVSHVNIQALAAIAESEG</sequence>
<feature type="non-terminal residue" evidence="1">
    <location>
        <position position="44"/>
    </location>
</feature>
<evidence type="ECO:0000313" key="1">
    <source>
        <dbReference type="EMBL" id="KAA6340541.1"/>
    </source>
</evidence>